<reference evidence="2" key="1">
    <citation type="journal article" date="2019" name="Plant Biotechnol. J.">
        <title>Genome sequencing of the Australian wild diploid species Gossypium australe highlights disease resistance and delayed gland morphogenesis.</title>
        <authorList>
            <person name="Cai Y."/>
            <person name="Cai X."/>
            <person name="Wang Q."/>
            <person name="Wang P."/>
            <person name="Zhang Y."/>
            <person name="Cai C."/>
            <person name="Xu Y."/>
            <person name="Wang K."/>
            <person name="Zhou Z."/>
            <person name="Wang C."/>
            <person name="Geng S."/>
            <person name="Li B."/>
            <person name="Dong Q."/>
            <person name="Hou Y."/>
            <person name="Wang H."/>
            <person name="Ai P."/>
            <person name="Liu Z."/>
            <person name="Yi F."/>
            <person name="Sun M."/>
            <person name="An G."/>
            <person name="Cheng J."/>
            <person name="Zhang Y."/>
            <person name="Shi Q."/>
            <person name="Xie Y."/>
            <person name="Shi X."/>
            <person name="Chang Y."/>
            <person name="Huang F."/>
            <person name="Chen Y."/>
            <person name="Hong S."/>
            <person name="Mi L."/>
            <person name="Sun Q."/>
            <person name="Zhang L."/>
            <person name="Zhou B."/>
            <person name="Peng R."/>
            <person name="Zhang X."/>
            <person name="Liu F."/>
        </authorList>
    </citation>
    <scope>NUCLEOTIDE SEQUENCE [LARGE SCALE GENOMIC DNA]</scope>
    <source>
        <strain evidence="2">cv. PA1801</strain>
    </source>
</reference>
<proteinExistence type="predicted"/>
<dbReference type="EMBL" id="SMMG02000009">
    <property type="protein sequence ID" value="KAA3462758.1"/>
    <property type="molecule type" value="Genomic_DNA"/>
</dbReference>
<comment type="caution">
    <text evidence="1">The sequence shown here is derived from an EMBL/GenBank/DDBJ whole genome shotgun (WGS) entry which is preliminary data.</text>
</comment>
<sequence>MSWKTLGNALSTNYHQVLTGSSNRFAVLETVNLVEDQITDRGETERSEHIEIGKIAHREAESIDLVDMGVSPKKPRAAIAGVADLVKSLKSKRNMQISKGKKGNKVVVAAYGSLPSSSKA</sequence>
<protein>
    <submittedName>
        <fullName evidence="1">Uncharacterized protein</fullName>
    </submittedName>
</protein>
<dbReference type="AlphaFoldDB" id="A0A5B6V0U1"/>
<accession>A0A5B6V0U1</accession>
<keyword evidence="2" id="KW-1185">Reference proteome</keyword>
<evidence type="ECO:0000313" key="2">
    <source>
        <dbReference type="Proteomes" id="UP000325315"/>
    </source>
</evidence>
<organism evidence="1 2">
    <name type="scientific">Gossypium australe</name>
    <dbReference type="NCBI Taxonomy" id="47621"/>
    <lineage>
        <taxon>Eukaryota</taxon>
        <taxon>Viridiplantae</taxon>
        <taxon>Streptophyta</taxon>
        <taxon>Embryophyta</taxon>
        <taxon>Tracheophyta</taxon>
        <taxon>Spermatophyta</taxon>
        <taxon>Magnoliopsida</taxon>
        <taxon>eudicotyledons</taxon>
        <taxon>Gunneridae</taxon>
        <taxon>Pentapetalae</taxon>
        <taxon>rosids</taxon>
        <taxon>malvids</taxon>
        <taxon>Malvales</taxon>
        <taxon>Malvaceae</taxon>
        <taxon>Malvoideae</taxon>
        <taxon>Gossypium</taxon>
    </lineage>
</organism>
<name>A0A5B6V0U1_9ROSI</name>
<gene>
    <name evidence="1" type="ORF">EPI10_029217</name>
</gene>
<dbReference type="Proteomes" id="UP000325315">
    <property type="component" value="Unassembled WGS sequence"/>
</dbReference>
<evidence type="ECO:0000313" key="1">
    <source>
        <dbReference type="EMBL" id="KAA3462758.1"/>
    </source>
</evidence>